<dbReference type="InterPro" id="IPR027463">
    <property type="entry name" value="AcrB_DN_DC_subdom"/>
</dbReference>
<accession>A0A366HQ31</accession>
<feature type="transmembrane region" description="Helical" evidence="1">
    <location>
        <begin position="359"/>
        <end position="379"/>
    </location>
</feature>
<name>A0A366HQ31_9BACT</name>
<dbReference type="EMBL" id="QNRR01000004">
    <property type="protein sequence ID" value="RBP44294.1"/>
    <property type="molecule type" value="Genomic_DNA"/>
</dbReference>
<feature type="transmembrane region" description="Helical" evidence="1">
    <location>
        <begin position="958"/>
        <end position="979"/>
    </location>
</feature>
<comment type="caution">
    <text evidence="2">The sequence shown here is derived from an EMBL/GenBank/DDBJ whole genome shotgun (WGS) entry which is preliminary data.</text>
</comment>
<feature type="transmembrane region" description="Helical" evidence="1">
    <location>
        <begin position="12"/>
        <end position="30"/>
    </location>
</feature>
<dbReference type="SUPFAM" id="SSF82693">
    <property type="entry name" value="Multidrug efflux transporter AcrB pore domain, PN1, PN2, PC1 and PC2 subdomains"/>
    <property type="match status" value="3"/>
</dbReference>
<feature type="transmembrane region" description="Helical" evidence="1">
    <location>
        <begin position="985"/>
        <end position="1012"/>
    </location>
</feature>
<keyword evidence="3" id="KW-1185">Reference proteome</keyword>
<evidence type="ECO:0000256" key="1">
    <source>
        <dbReference type="SAM" id="Phobius"/>
    </source>
</evidence>
<dbReference type="RefSeq" id="WP_113958715.1">
    <property type="nucleotide sequence ID" value="NZ_QNRR01000004.1"/>
</dbReference>
<dbReference type="SUPFAM" id="SSF82866">
    <property type="entry name" value="Multidrug efflux transporter AcrB transmembrane domain"/>
    <property type="match status" value="2"/>
</dbReference>
<sequence>MQWLASISVKRPVFATVLVLVFVVVGMLGYTRLEVDRFPKVDFPTVMVTTYLDGATPGEIETDVTDKIEEAVNTVSGIDELHSTSAEGLSQVLISFLLEKDADVAAQEVRDRVNRILNELPDDAEPPRVEKLDPDATPVLNIALVADKPVREITEYADKVLRRQLESVAGVGQVTLLGGQKRQINVHLDPVRLRALNLTAVDVQSALRRQHVQIPAGVVKGSATESNLRVIGKLDTIAGLERLVVRENEGGLVRLGDVARVEDGAEEQESIARHNGVPTVLLSIRRQSGENTIKVVDAVKERLVEAEKRLPAGYKVDIVRDNSLVIRTSAHAVQEHLILGAVFAALIVLFFLGNSRATLISALAIPTSIIASFGVMWAADVTLNQISLVALALAVGIVIDDAIIVVENIFRHIEEKKQDPYTAAVEGTKDIGLAVMATTLSLLAVFVPVAFLSGIVGRFLASFGLTMSFAIAVSLLVSFTLAPMLSARMLKVTRPNWLERGMAKLVNIFYKPIEVIYMVMLRFSMRHRWVVVLTCVGVLYSTGFLMQKVQKGLLPETEEAQFQMSFRTPEGTSLAATDLAAERVARDIRNMPGVEYTLVTIGDNDQRTQNLASVYVRLTDPALRKETQSQIMDQVRQQVVAKYPSDWRMTVMLVPAFDSGQSSANVQYMIAGPDLDRISAAAKAAMEEARKIPGIRDLDTTLVDGKPEITAVVDRSKAGEMGVNIADLSSTLRLLVGGVDVSTYTDRGEQYDIHVRADERYRNNEEALAALFVPSAKSGPVALKNVVKLEEGDGPAQIKRTGRRRQVTITANNAPGVGEAEILAAIDAAVKKQNLPAEYDTGPVGRSKELRRTLIAFVTAFGLAFIFMYLVLAAQFESWIHPFTILLALPLTLPFALLSLLLFGESLNIFSILGLLVLFGMVKKNGILQIDHTNQLREKGMGRLEAILQANKDRLRPILMTTIAFVAGMLPLLFARGIGASMNTATAGIIIGGQTFSLLLTLLAIPVFYSLFDDVVAWRRRRAEKRVARRAEVESKEAGEAITLQPDAA</sequence>
<organism evidence="2 3">
    <name type="scientific">Roseimicrobium gellanilyticum</name>
    <dbReference type="NCBI Taxonomy" id="748857"/>
    <lineage>
        <taxon>Bacteria</taxon>
        <taxon>Pseudomonadati</taxon>
        <taxon>Verrucomicrobiota</taxon>
        <taxon>Verrucomicrobiia</taxon>
        <taxon>Verrucomicrobiales</taxon>
        <taxon>Verrucomicrobiaceae</taxon>
        <taxon>Roseimicrobium</taxon>
    </lineage>
</organism>
<feature type="transmembrane region" description="Helical" evidence="1">
    <location>
        <begin position="896"/>
        <end position="919"/>
    </location>
</feature>
<feature type="transmembrane region" description="Helical" evidence="1">
    <location>
        <begin position="529"/>
        <end position="546"/>
    </location>
</feature>
<dbReference type="GO" id="GO:0005886">
    <property type="term" value="C:plasma membrane"/>
    <property type="evidence" value="ECO:0007669"/>
    <property type="project" value="TreeGrafter"/>
</dbReference>
<dbReference type="GO" id="GO:0042910">
    <property type="term" value="F:xenobiotic transmembrane transporter activity"/>
    <property type="evidence" value="ECO:0007669"/>
    <property type="project" value="TreeGrafter"/>
</dbReference>
<dbReference type="Gene3D" id="3.30.70.1320">
    <property type="entry name" value="Multidrug efflux transporter AcrB pore domain like"/>
    <property type="match status" value="1"/>
</dbReference>
<feature type="transmembrane region" description="Helical" evidence="1">
    <location>
        <begin position="854"/>
        <end position="876"/>
    </location>
</feature>
<keyword evidence="1" id="KW-0812">Transmembrane</keyword>
<gene>
    <name evidence="2" type="ORF">DES53_104113</name>
</gene>
<dbReference type="PANTHER" id="PTHR32063">
    <property type="match status" value="1"/>
</dbReference>
<reference evidence="2 3" key="1">
    <citation type="submission" date="2018-06" db="EMBL/GenBank/DDBJ databases">
        <title>Genomic Encyclopedia of Type Strains, Phase IV (KMG-IV): sequencing the most valuable type-strain genomes for metagenomic binning, comparative biology and taxonomic classification.</title>
        <authorList>
            <person name="Goeker M."/>
        </authorList>
    </citation>
    <scope>NUCLEOTIDE SEQUENCE [LARGE SCALE GENOMIC DNA]</scope>
    <source>
        <strain evidence="2 3">DSM 25532</strain>
    </source>
</reference>
<evidence type="ECO:0000313" key="3">
    <source>
        <dbReference type="Proteomes" id="UP000253426"/>
    </source>
</evidence>
<dbReference type="AlphaFoldDB" id="A0A366HQ31"/>
<evidence type="ECO:0000313" key="2">
    <source>
        <dbReference type="EMBL" id="RBP44294.1"/>
    </source>
</evidence>
<dbReference type="InterPro" id="IPR001036">
    <property type="entry name" value="Acrflvin-R"/>
</dbReference>
<keyword evidence="1" id="KW-0472">Membrane</keyword>
<feature type="transmembrane region" description="Helical" evidence="1">
    <location>
        <begin position="459"/>
        <end position="485"/>
    </location>
</feature>
<dbReference type="Gene3D" id="1.20.1640.10">
    <property type="entry name" value="Multidrug efflux transporter AcrB transmembrane domain"/>
    <property type="match status" value="2"/>
</dbReference>
<feature type="transmembrane region" description="Helical" evidence="1">
    <location>
        <begin position="431"/>
        <end position="453"/>
    </location>
</feature>
<dbReference type="SUPFAM" id="SSF82714">
    <property type="entry name" value="Multidrug efflux transporter AcrB TolC docking domain, DN and DC subdomains"/>
    <property type="match status" value="2"/>
</dbReference>
<dbReference type="Proteomes" id="UP000253426">
    <property type="component" value="Unassembled WGS sequence"/>
</dbReference>
<dbReference type="PANTHER" id="PTHR32063:SF0">
    <property type="entry name" value="SWARMING MOTILITY PROTEIN SWRC"/>
    <property type="match status" value="1"/>
</dbReference>
<dbReference type="Pfam" id="PF00873">
    <property type="entry name" value="ACR_tran"/>
    <property type="match status" value="1"/>
</dbReference>
<dbReference type="Gene3D" id="3.30.2090.10">
    <property type="entry name" value="Multidrug efflux transporter AcrB TolC docking domain, DN and DC subdomains"/>
    <property type="match status" value="2"/>
</dbReference>
<dbReference type="Gene3D" id="3.30.70.1430">
    <property type="entry name" value="Multidrug efflux transporter AcrB pore domain"/>
    <property type="match status" value="2"/>
</dbReference>
<dbReference type="Gene3D" id="3.30.70.1440">
    <property type="entry name" value="Multidrug efflux transporter AcrB pore domain"/>
    <property type="match status" value="1"/>
</dbReference>
<dbReference type="OrthoDB" id="9757876at2"/>
<keyword evidence="1" id="KW-1133">Transmembrane helix</keyword>
<feature type="transmembrane region" description="Helical" evidence="1">
    <location>
        <begin position="505"/>
        <end position="523"/>
    </location>
</feature>
<protein>
    <submittedName>
        <fullName evidence="2">CzcA family heavy metal efflux pump/hydrophobe/amphiphile efflux-1 (HAE1) family protein</fullName>
    </submittedName>
</protein>
<dbReference type="PRINTS" id="PR00702">
    <property type="entry name" value="ACRIFLAVINRP"/>
</dbReference>
<proteinExistence type="predicted"/>
<feature type="transmembrane region" description="Helical" evidence="1">
    <location>
        <begin position="336"/>
        <end position="352"/>
    </location>
</feature>
<feature type="transmembrane region" description="Helical" evidence="1">
    <location>
        <begin position="385"/>
        <end position="410"/>
    </location>
</feature>